<gene>
    <name evidence="1" type="ORF">UFOVP112_125</name>
</gene>
<sequence length="100" mass="11445">MTATYSKTSPYYGTTMWGPFLDVWAGKTIPSDPTDLRYQIDPQYNLRPDLAAYALYQDSKLWWVFAVRNPDIIRDPLMSFRSGTVIYIPTKTVLLSAIGM</sequence>
<dbReference type="EMBL" id="LR796233">
    <property type="protein sequence ID" value="CAB4129013.1"/>
    <property type="molecule type" value="Genomic_DNA"/>
</dbReference>
<name>A0A6J5L6H2_9CAUD</name>
<organism evidence="1">
    <name type="scientific">uncultured Caudovirales phage</name>
    <dbReference type="NCBI Taxonomy" id="2100421"/>
    <lineage>
        <taxon>Viruses</taxon>
        <taxon>Duplodnaviria</taxon>
        <taxon>Heunggongvirae</taxon>
        <taxon>Uroviricota</taxon>
        <taxon>Caudoviricetes</taxon>
        <taxon>Peduoviridae</taxon>
        <taxon>Maltschvirus</taxon>
        <taxon>Maltschvirus maltsch</taxon>
    </lineage>
</organism>
<reference evidence="1" key="1">
    <citation type="submission" date="2020-04" db="EMBL/GenBank/DDBJ databases">
        <authorList>
            <person name="Chiriac C."/>
            <person name="Salcher M."/>
            <person name="Ghai R."/>
            <person name="Kavagutti S V."/>
        </authorList>
    </citation>
    <scope>NUCLEOTIDE SEQUENCE</scope>
</reference>
<evidence type="ECO:0008006" key="2">
    <source>
        <dbReference type="Google" id="ProtNLM"/>
    </source>
</evidence>
<proteinExistence type="predicted"/>
<evidence type="ECO:0000313" key="1">
    <source>
        <dbReference type="EMBL" id="CAB4129013.1"/>
    </source>
</evidence>
<accession>A0A6J5L6H2</accession>
<protein>
    <recommendedName>
        <fullName evidence="2">Baseplate wedge protein gp53, bacteriophage T4</fullName>
    </recommendedName>
</protein>